<dbReference type="SUPFAM" id="SSF109854">
    <property type="entry name" value="DinB/YfiT-like putative metalloenzymes"/>
    <property type="match status" value="1"/>
</dbReference>
<keyword evidence="1" id="KW-0479">Metal-binding</keyword>
<evidence type="ECO:0000256" key="1">
    <source>
        <dbReference type="ARBA" id="ARBA00022723"/>
    </source>
</evidence>
<dbReference type="EMBL" id="HBGF01007540">
    <property type="protein sequence ID" value="CAD9097064.1"/>
    <property type="molecule type" value="Transcribed_RNA"/>
</dbReference>
<dbReference type="InterPro" id="IPR007837">
    <property type="entry name" value="DinB"/>
</dbReference>
<accession>A0A7S1PQ40</accession>
<evidence type="ECO:0000313" key="2">
    <source>
        <dbReference type="EMBL" id="CAD9097064.1"/>
    </source>
</evidence>
<dbReference type="Gene3D" id="1.20.120.450">
    <property type="entry name" value="dinb family like domain"/>
    <property type="match status" value="1"/>
</dbReference>
<dbReference type="GO" id="GO:0046872">
    <property type="term" value="F:metal ion binding"/>
    <property type="evidence" value="ECO:0007669"/>
    <property type="project" value="UniProtKB-KW"/>
</dbReference>
<organism evidence="2">
    <name type="scientific">Neobodo designis</name>
    <name type="common">Flagellated protozoan</name>
    <name type="synonym">Bodo designis</name>
    <dbReference type="NCBI Taxonomy" id="312471"/>
    <lineage>
        <taxon>Eukaryota</taxon>
        <taxon>Discoba</taxon>
        <taxon>Euglenozoa</taxon>
        <taxon>Kinetoplastea</taxon>
        <taxon>Metakinetoplastina</taxon>
        <taxon>Neobodonida</taxon>
        <taxon>Neobodo</taxon>
    </lineage>
</organism>
<dbReference type="AlphaFoldDB" id="A0A7S1PQ40"/>
<dbReference type="PANTHER" id="PTHR37302">
    <property type="entry name" value="SLR1116 PROTEIN"/>
    <property type="match status" value="1"/>
</dbReference>
<dbReference type="InterPro" id="IPR034660">
    <property type="entry name" value="DinB/YfiT-like"/>
</dbReference>
<proteinExistence type="predicted"/>
<dbReference type="PANTHER" id="PTHR37302:SF3">
    <property type="entry name" value="DAMAGE-INDUCIBLE PROTEIN DINB"/>
    <property type="match status" value="1"/>
</dbReference>
<reference evidence="2" key="1">
    <citation type="submission" date="2021-01" db="EMBL/GenBank/DDBJ databases">
        <authorList>
            <person name="Corre E."/>
            <person name="Pelletier E."/>
            <person name="Niang G."/>
            <person name="Scheremetjew M."/>
            <person name="Finn R."/>
            <person name="Kale V."/>
            <person name="Holt S."/>
            <person name="Cochrane G."/>
            <person name="Meng A."/>
            <person name="Brown T."/>
            <person name="Cohen L."/>
        </authorList>
    </citation>
    <scope>NUCLEOTIDE SEQUENCE</scope>
    <source>
        <strain evidence="2">CCAP 1951/1</strain>
    </source>
</reference>
<gene>
    <name evidence="2" type="ORF">NDES1114_LOCUS5097</name>
</gene>
<name>A0A7S1PQ40_NEODS</name>
<protein>
    <recommendedName>
        <fullName evidence="3">Damage-inducible protein DinB</fullName>
    </recommendedName>
</protein>
<evidence type="ECO:0008006" key="3">
    <source>
        <dbReference type="Google" id="ProtNLM"/>
    </source>
</evidence>
<dbReference type="Pfam" id="PF05163">
    <property type="entry name" value="DinB"/>
    <property type="match status" value="1"/>
</dbReference>
<sequence>MSKPVLSFLATYNVAACRHVLERIGESPDVASKGPLKCLFFDTIHATVNHIAGVDELWRLRLSGQSSAAFDQFYVNDPASSGIRDGTLWLEREPDWARSRAAALDAALATQAFVEAQSEDSLREVVSYARTDGSTATIQRGPALLHLLNHATHHRGQIHAGLTELGVGGVVLDMPALLGNDSCRF</sequence>